<accession>A0A074Z1R8</accession>
<keyword evidence="2" id="KW-1185">Reference proteome</keyword>
<dbReference type="EMBL" id="KL597208">
    <property type="protein sequence ID" value="KER19437.1"/>
    <property type="molecule type" value="Genomic_DNA"/>
</dbReference>
<dbReference type="KEGG" id="ovi:T265_11788"/>
<organism evidence="1 2">
    <name type="scientific">Opisthorchis viverrini</name>
    <name type="common">Southeast Asian liver fluke</name>
    <dbReference type="NCBI Taxonomy" id="6198"/>
    <lineage>
        <taxon>Eukaryota</taxon>
        <taxon>Metazoa</taxon>
        <taxon>Spiralia</taxon>
        <taxon>Lophotrochozoa</taxon>
        <taxon>Platyhelminthes</taxon>
        <taxon>Trematoda</taxon>
        <taxon>Digenea</taxon>
        <taxon>Opisthorchiida</taxon>
        <taxon>Opisthorchiata</taxon>
        <taxon>Opisthorchiidae</taxon>
        <taxon>Opisthorchis</taxon>
    </lineage>
</organism>
<proteinExistence type="predicted"/>
<dbReference type="CTD" id="20325956"/>
<protein>
    <submittedName>
        <fullName evidence="1">Uncharacterized protein</fullName>
    </submittedName>
</protein>
<gene>
    <name evidence="1" type="ORF">T265_11788</name>
</gene>
<dbReference type="RefSeq" id="XP_009176815.1">
    <property type="nucleotide sequence ID" value="XM_009178551.1"/>
</dbReference>
<evidence type="ECO:0000313" key="2">
    <source>
        <dbReference type="Proteomes" id="UP000054324"/>
    </source>
</evidence>
<sequence>MIKIMLLGRFGHELFRKRCYPTEFECVLEDPQVYRLSTSSYLWNRQVTGRPDLFTKRPKHFADTEDSEGLIAKERVT</sequence>
<name>A0A074Z1R8_OPIVI</name>
<dbReference type="AlphaFoldDB" id="A0A074Z1R8"/>
<dbReference type="Proteomes" id="UP000054324">
    <property type="component" value="Unassembled WGS sequence"/>
</dbReference>
<dbReference type="GeneID" id="20325956"/>
<reference evidence="1 2" key="1">
    <citation type="submission" date="2013-11" db="EMBL/GenBank/DDBJ databases">
        <title>Opisthorchis viverrini - life in the bile duct.</title>
        <authorList>
            <person name="Young N.D."/>
            <person name="Nagarajan N."/>
            <person name="Lin S.J."/>
            <person name="Korhonen P.K."/>
            <person name="Jex A.R."/>
            <person name="Hall R.S."/>
            <person name="Safavi-Hemami H."/>
            <person name="Kaewkong W."/>
            <person name="Bertrand D."/>
            <person name="Gao S."/>
            <person name="Seet Q."/>
            <person name="Wongkham S."/>
            <person name="Teh B.T."/>
            <person name="Wongkham C."/>
            <person name="Intapan P.M."/>
            <person name="Maleewong W."/>
            <person name="Yang X."/>
            <person name="Hu M."/>
            <person name="Wang Z."/>
            <person name="Hofmann A."/>
            <person name="Sternberg P.W."/>
            <person name="Tan P."/>
            <person name="Wang J."/>
            <person name="Gasser R.B."/>
        </authorList>
    </citation>
    <scope>NUCLEOTIDE SEQUENCE [LARGE SCALE GENOMIC DNA]</scope>
</reference>
<evidence type="ECO:0000313" key="1">
    <source>
        <dbReference type="EMBL" id="KER19437.1"/>
    </source>
</evidence>